<dbReference type="PROSITE" id="PS50011">
    <property type="entry name" value="PROTEIN_KINASE_DOM"/>
    <property type="match status" value="1"/>
</dbReference>
<gene>
    <name evidence="6" type="ORF">PVAR5_2566</name>
</gene>
<evidence type="ECO:0000313" key="6">
    <source>
        <dbReference type="EMBL" id="GAD93946.1"/>
    </source>
</evidence>
<evidence type="ECO:0000256" key="1">
    <source>
        <dbReference type="ARBA" id="ARBA00022527"/>
    </source>
</evidence>
<feature type="domain" description="Protein kinase" evidence="5">
    <location>
        <begin position="5"/>
        <end position="330"/>
    </location>
</feature>
<dbReference type="GO" id="GO:0005524">
    <property type="term" value="F:ATP binding"/>
    <property type="evidence" value="ECO:0007669"/>
    <property type="project" value="UniProtKB-KW"/>
</dbReference>
<dbReference type="InterPro" id="IPR050117">
    <property type="entry name" value="MAPK"/>
</dbReference>
<evidence type="ECO:0000256" key="2">
    <source>
        <dbReference type="ARBA" id="ARBA00022741"/>
    </source>
</evidence>
<dbReference type="InterPro" id="IPR011009">
    <property type="entry name" value="Kinase-like_dom_sf"/>
</dbReference>
<evidence type="ECO:0000259" key="5">
    <source>
        <dbReference type="PROSITE" id="PS50011"/>
    </source>
</evidence>
<keyword evidence="1" id="KW-0723">Serine/threonine-protein kinase</keyword>
<keyword evidence="1" id="KW-0418">Kinase</keyword>
<organism evidence="6 7">
    <name type="scientific">Byssochlamys spectabilis (strain No. 5 / NBRC 109023)</name>
    <name type="common">Paecilomyces variotii</name>
    <dbReference type="NCBI Taxonomy" id="1356009"/>
    <lineage>
        <taxon>Eukaryota</taxon>
        <taxon>Fungi</taxon>
        <taxon>Dikarya</taxon>
        <taxon>Ascomycota</taxon>
        <taxon>Pezizomycotina</taxon>
        <taxon>Eurotiomycetes</taxon>
        <taxon>Eurotiomycetidae</taxon>
        <taxon>Eurotiales</taxon>
        <taxon>Thermoascaceae</taxon>
        <taxon>Paecilomyces</taxon>
    </lineage>
</organism>
<dbReference type="Pfam" id="PF00069">
    <property type="entry name" value="Pkinase"/>
    <property type="match status" value="1"/>
</dbReference>
<dbReference type="Gene3D" id="1.10.510.10">
    <property type="entry name" value="Transferase(Phosphotransferase) domain 1"/>
    <property type="match status" value="1"/>
</dbReference>
<dbReference type="SMART" id="SM00220">
    <property type="entry name" value="S_TKc"/>
    <property type="match status" value="1"/>
</dbReference>
<dbReference type="OrthoDB" id="5979581at2759"/>
<keyword evidence="3" id="KW-0067">ATP-binding</keyword>
<dbReference type="InParanoid" id="V5FW52"/>
<proteinExistence type="predicted"/>
<evidence type="ECO:0000313" key="7">
    <source>
        <dbReference type="Proteomes" id="UP000018001"/>
    </source>
</evidence>
<dbReference type="SUPFAM" id="SSF56112">
    <property type="entry name" value="Protein kinase-like (PK-like)"/>
    <property type="match status" value="1"/>
</dbReference>
<dbReference type="HOGENOM" id="CLU_076146_0_0_1"/>
<dbReference type="eggNOG" id="KOG0667">
    <property type="taxonomic scope" value="Eukaryota"/>
</dbReference>
<dbReference type="EMBL" id="BAUL01000072">
    <property type="protein sequence ID" value="GAD93946.1"/>
    <property type="molecule type" value="Genomic_DNA"/>
</dbReference>
<dbReference type="PANTHER" id="PTHR24055">
    <property type="entry name" value="MITOGEN-ACTIVATED PROTEIN KINASE"/>
    <property type="match status" value="1"/>
</dbReference>
<dbReference type="InterPro" id="IPR000719">
    <property type="entry name" value="Prot_kinase_dom"/>
</dbReference>
<keyword evidence="7" id="KW-1185">Reference proteome</keyword>
<feature type="region of interest" description="Disordered" evidence="4">
    <location>
        <begin position="315"/>
        <end position="336"/>
    </location>
</feature>
<reference evidence="7" key="1">
    <citation type="journal article" date="2014" name="Genome Announc.">
        <title>Draft genome sequence of the formaldehyde-resistant fungus Byssochlamys spectabilis No. 5 (anamorph Paecilomyces variotii No. 5) (NBRC109023).</title>
        <authorList>
            <person name="Oka T."/>
            <person name="Ekino K."/>
            <person name="Fukuda K."/>
            <person name="Nomura Y."/>
        </authorList>
    </citation>
    <scope>NUCLEOTIDE SEQUENCE [LARGE SCALE GENOMIC DNA]</scope>
    <source>
        <strain evidence="7">No. 5 / NBRC 109023</strain>
    </source>
</reference>
<dbReference type="Proteomes" id="UP000018001">
    <property type="component" value="Unassembled WGS sequence"/>
</dbReference>
<dbReference type="AlphaFoldDB" id="V5FW52"/>
<comment type="caution">
    <text evidence="6">The sequence shown here is derived from an EMBL/GenBank/DDBJ whole genome shotgun (WGS) entry which is preliminary data.</text>
</comment>
<name>V5FW52_BYSSN</name>
<keyword evidence="2" id="KW-0547">Nucleotide-binding</keyword>
<evidence type="ECO:0000256" key="4">
    <source>
        <dbReference type="SAM" id="MobiDB-lite"/>
    </source>
</evidence>
<sequence length="336" mass="37942">MLPFISHIDQLLTGKSGTYKIVRKLHPRIWAATPSAQSTGPVVIKTAPKLRLENERTVLSHFQNQPYIRQLVDEIHESESNPPGLVLRRLDDNLLEAADVKRIKRGEVKLIARNVLKGLKALHEAGWAHTVAPDIKPDNILINYGKGLSRFSTIQLGDCGHACRAIPVGSADPYQRPKNRHTIGAALYRSPEAILNLPWDTSTDIWSFGVTVTTLLRGPEHHIFQPSFNISPSDETYPFHVLIKQIKEFGGFPSRYSTDPVDAERMSVMNYIQNHMLRIKLAQAWNPVVEEDEESELGMTGEDREFIGKILKMDPNERPSAQELLKEQWLGPEVDE</sequence>
<protein>
    <recommendedName>
        <fullName evidence="5">Protein kinase domain-containing protein</fullName>
    </recommendedName>
</protein>
<dbReference type="GO" id="GO:0004674">
    <property type="term" value="F:protein serine/threonine kinase activity"/>
    <property type="evidence" value="ECO:0007669"/>
    <property type="project" value="UniProtKB-KW"/>
</dbReference>
<keyword evidence="1" id="KW-0808">Transferase</keyword>
<evidence type="ECO:0000256" key="3">
    <source>
        <dbReference type="ARBA" id="ARBA00022840"/>
    </source>
</evidence>
<accession>V5FW52</accession>